<dbReference type="AlphaFoldDB" id="A0AA86RRM2"/>
<dbReference type="InterPro" id="IPR033872">
    <property type="entry name" value="nsLTP2"/>
</dbReference>
<dbReference type="PANTHER" id="PTHR33214">
    <property type="entry name" value="BIFUNCTIONAL INHIBITOR/LIPID-TRANSFER PROTEIN/SEED STORAGE 2S ALBUMIN SUPERFAMILY PROTEIN"/>
    <property type="match status" value="1"/>
</dbReference>
<dbReference type="GO" id="GO:0006869">
    <property type="term" value="P:lipid transport"/>
    <property type="evidence" value="ECO:0007669"/>
    <property type="project" value="InterPro"/>
</dbReference>
<dbReference type="SMART" id="SM00499">
    <property type="entry name" value="AAI"/>
    <property type="match status" value="1"/>
</dbReference>
<feature type="signal peptide" evidence="3">
    <location>
        <begin position="1"/>
        <end position="25"/>
    </location>
</feature>
<proteinExistence type="predicted"/>
<dbReference type="GO" id="GO:0008289">
    <property type="term" value="F:lipid binding"/>
    <property type="evidence" value="ECO:0007669"/>
    <property type="project" value="UniProtKB-KW"/>
</dbReference>
<dbReference type="Gene3D" id="1.10.110.10">
    <property type="entry name" value="Plant lipid-transfer and hydrophobic proteins"/>
    <property type="match status" value="1"/>
</dbReference>
<evidence type="ECO:0000313" key="6">
    <source>
        <dbReference type="Proteomes" id="UP001189624"/>
    </source>
</evidence>
<evidence type="ECO:0000256" key="2">
    <source>
        <dbReference type="ARBA" id="ARBA00023121"/>
    </source>
</evidence>
<feature type="chain" id="PRO_5041715432" description="Bifunctional inhibitor/plant lipid transfer protein/seed storage helical domain-containing protein" evidence="3">
    <location>
        <begin position="26"/>
        <end position="93"/>
    </location>
</feature>
<dbReference type="Pfam" id="PF00234">
    <property type="entry name" value="Tryp_alpha_amyl"/>
    <property type="match status" value="1"/>
</dbReference>
<evidence type="ECO:0000259" key="4">
    <source>
        <dbReference type="SMART" id="SM00499"/>
    </source>
</evidence>
<dbReference type="CDD" id="cd01959">
    <property type="entry name" value="nsLTP2"/>
    <property type="match status" value="1"/>
</dbReference>
<dbReference type="Gramene" id="rna-AYBTSS11_LOCUS1716">
    <property type="protein sequence ID" value="CAJ1843303.1"/>
    <property type="gene ID" value="gene-AYBTSS11_LOCUS1716"/>
</dbReference>
<dbReference type="Proteomes" id="UP001189624">
    <property type="component" value="Chromosome 1"/>
</dbReference>
<dbReference type="EMBL" id="OY731398">
    <property type="protein sequence ID" value="CAJ1843303.1"/>
    <property type="molecule type" value="Genomic_DNA"/>
</dbReference>
<feature type="domain" description="Bifunctional inhibitor/plant lipid transfer protein/seed storage helical" evidence="4">
    <location>
        <begin position="28"/>
        <end position="93"/>
    </location>
</feature>
<gene>
    <name evidence="5" type="ORF">AYBTSS11_LOCUS1716</name>
</gene>
<keyword evidence="6" id="KW-1185">Reference proteome</keyword>
<keyword evidence="1" id="KW-0813">Transport</keyword>
<evidence type="ECO:0000256" key="1">
    <source>
        <dbReference type="ARBA" id="ARBA00022448"/>
    </source>
</evidence>
<organism evidence="5 6">
    <name type="scientific">Sphenostylis stenocarpa</name>
    <dbReference type="NCBI Taxonomy" id="92480"/>
    <lineage>
        <taxon>Eukaryota</taxon>
        <taxon>Viridiplantae</taxon>
        <taxon>Streptophyta</taxon>
        <taxon>Embryophyta</taxon>
        <taxon>Tracheophyta</taxon>
        <taxon>Spermatophyta</taxon>
        <taxon>Magnoliopsida</taxon>
        <taxon>eudicotyledons</taxon>
        <taxon>Gunneridae</taxon>
        <taxon>Pentapetalae</taxon>
        <taxon>rosids</taxon>
        <taxon>fabids</taxon>
        <taxon>Fabales</taxon>
        <taxon>Fabaceae</taxon>
        <taxon>Papilionoideae</taxon>
        <taxon>50 kb inversion clade</taxon>
        <taxon>NPAAA clade</taxon>
        <taxon>indigoferoid/millettioid clade</taxon>
        <taxon>Phaseoleae</taxon>
        <taxon>Sphenostylis</taxon>
    </lineage>
</organism>
<protein>
    <recommendedName>
        <fullName evidence="4">Bifunctional inhibitor/plant lipid transfer protein/seed storage helical domain-containing protein</fullName>
    </recommendedName>
</protein>
<reference evidence="5" key="1">
    <citation type="submission" date="2023-10" db="EMBL/GenBank/DDBJ databases">
        <authorList>
            <person name="Domelevo Entfellner J.-B."/>
        </authorList>
    </citation>
    <scope>NUCLEOTIDE SEQUENCE</scope>
</reference>
<dbReference type="InterPro" id="IPR016140">
    <property type="entry name" value="Bifunc_inhib/LTP/seed_store"/>
</dbReference>
<evidence type="ECO:0000313" key="5">
    <source>
        <dbReference type="EMBL" id="CAJ1843303.1"/>
    </source>
</evidence>
<name>A0AA86RRM2_9FABA</name>
<evidence type="ECO:0000256" key="3">
    <source>
        <dbReference type="SAM" id="SignalP"/>
    </source>
</evidence>
<dbReference type="InterPro" id="IPR036312">
    <property type="entry name" value="Bifun_inhib/LTP/seed_sf"/>
</dbReference>
<sequence length="93" mass="9928">MVKSVMCAVVLVALVLIGVGRVAEAVNCVATELTPCLPAITSKDRPTDACCKKLKEQKPCLCGYVKNPALRQYVNSPRAREVVTTCGVAYPTC</sequence>
<dbReference type="SUPFAM" id="SSF47699">
    <property type="entry name" value="Bifunctional inhibitor/lipid-transfer protein/seed storage 2S albumin"/>
    <property type="match status" value="1"/>
</dbReference>
<keyword evidence="3" id="KW-0732">Signal</keyword>
<accession>A0AA86RRM2</accession>
<keyword evidence="2" id="KW-0446">Lipid-binding</keyword>
<dbReference type="PANTHER" id="PTHR33214:SF51">
    <property type="entry name" value="BIFUNCTIONAL INHIBITOR_PLANT LIPID TRANSFER PROTEIN_SEED STORAGE HELICAL DOMAIN-CONTAINING PROTEIN"/>
    <property type="match status" value="1"/>
</dbReference>